<reference evidence="1 2" key="1">
    <citation type="submission" date="2020-08" db="EMBL/GenBank/DDBJ databases">
        <title>Genomic Encyclopedia of Type Strains, Phase IV (KMG-IV): sequencing the most valuable type-strain genomes for metagenomic binning, comparative biology and taxonomic classification.</title>
        <authorList>
            <person name="Goeker M."/>
        </authorList>
    </citation>
    <scope>NUCLEOTIDE SEQUENCE [LARGE SCALE GENOMIC DNA]</scope>
    <source>
        <strain evidence="1 2">DSM 17976</strain>
    </source>
</reference>
<proteinExistence type="predicted"/>
<dbReference type="RefSeq" id="WP_183974060.1">
    <property type="nucleotide sequence ID" value="NZ_JACIBY010000004.1"/>
</dbReference>
<protein>
    <submittedName>
        <fullName evidence="1">Uncharacterized protein</fullName>
    </submittedName>
</protein>
<sequence>MKTILSILLCTLLLCCQREPDLTQSALQGRWQIQRIEFLGRNTAENDSVKYYNASFVEFKKGKANYRAEVTYRFDNQTLATAAYVINSPNQVFFNEPCCDEALYKNLRLFFKGQYEVELDQENRRVVLEGEMELSPFTSSRTLRPVRVHLLED</sequence>
<evidence type="ECO:0000313" key="1">
    <source>
        <dbReference type="EMBL" id="MBB3838543.1"/>
    </source>
</evidence>
<name>A0A7W6EQI5_9BACT</name>
<dbReference type="Proteomes" id="UP000541352">
    <property type="component" value="Unassembled WGS sequence"/>
</dbReference>
<keyword evidence="2" id="KW-1185">Reference proteome</keyword>
<dbReference type="EMBL" id="JACIBY010000004">
    <property type="protein sequence ID" value="MBB3838543.1"/>
    <property type="molecule type" value="Genomic_DNA"/>
</dbReference>
<gene>
    <name evidence="1" type="ORF">FHS57_002548</name>
</gene>
<organism evidence="1 2">
    <name type="scientific">Runella defluvii</name>
    <dbReference type="NCBI Taxonomy" id="370973"/>
    <lineage>
        <taxon>Bacteria</taxon>
        <taxon>Pseudomonadati</taxon>
        <taxon>Bacteroidota</taxon>
        <taxon>Cytophagia</taxon>
        <taxon>Cytophagales</taxon>
        <taxon>Spirosomataceae</taxon>
        <taxon>Runella</taxon>
    </lineage>
</organism>
<accession>A0A7W6EQI5</accession>
<dbReference type="AlphaFoldDB" id="A0A7W6EQI5"/>
<comment type="caution">
    <text evidence="1">The sequence shown here is derived from an EMBL/GenBank/DDBJ whole genome shotgun (WGS) entry which is preliminary data.</text>
</comment>
<evidence type="ECO:0000313" key="2">
    <source>
        <dbReference type="Proteomes" id="UP000541352"/>
    </source>
</evidence>